<organism evidence="1">
    <name type="scientific">Anguilla anguilla</name>
    <name type="common">European freshwater eel</name>
    <name type="synonym">Muraena anguilla</name>
    <dbReference type="NCBI Taxonomy" id="7936"/>
    <lineage>
        <taxon>Eukaryota</taxon>
        <taxon>Metazoa</taxon>
        <taxon>Chordata</taxon>
        <taxon>Craniata</taxon>
        <taxon>Vertebrata</taxon>
        <taxon>Euteleostomi</taxon>
        <taxon>Actinopterygii</taxon>
        <taxon>Neopterygii</taxon>
        <taxon>Teleostei</taxon>
        <taxon>Anguilliformes</taxon>
        <taxon>Anguillidae</taxon>
        <taxon>Anguilla</taxon>
    </lineage>
</organism>
<proteinExistence type="predicted"/>
<reference evidence="1" key="1">
    <citation type="submission" date="2014-11" db="EMBL/GenBank/DDBJ databases">
        <authorList>
            <person name="Amaro Gonzalez C."/>
        </authorList>
    </citation>
    <scope>NUCLEOTIDE SEQUENCE</scope>
</reference>
<sequence length="65" mass="7465">MLEVQLSLRLSLTLRPLTQTRSLCSALWFPAYSLFIRHLVPPSFSLSLSFLSPLAFQWGQNYMCS</sequence>
<accession>A0A0E9QIZ1</accession>
<evidence type="ECO:0000313" key="1">
    <source>
        <dbReference type="EMBL" id="JAH16477.1"/>
    </source>
</evidence>
<name>A0A0E9QIZ1_ANGAN</name>
<protein>
    <submittedName>
        <fullName evidence="1">Uncharacterized protein</fullName>
    </submittedName>
</protein>
<dbReference type="EMBL" id="GBXM01092100">
    <property type="protein sequence ID" value="JAH16477.1"/>
    <property type="molecule type" value="Transcribed_RNA"/>
</dbReference>
<reference evidence="1" key="2">
    <citation type="journal article" date="2015" name="Fish Shellfish Immunol.">
        <title>Early steps in the European eel (Anguilla anguilla)-Vibrio vulnificus interaction in the gills: Role of the RtxA13 toxin.</title>
        <authorList>
            <person name="Callol A."/>
            <person name="Pajuelo D."/>
            <person name="Ebbesson L."/>
            <person name="Teles M."/>
            <person name="MacKenzie S."/>
            <person name="Amaro C."/>
        </authorList>
    </citation>
    <scope>NUCLEOTIDE SEQUENCE</scope>
</reference>
<dbReference type="AlphaFoldDB" id="A0A0E9QIZ1"/>